<feature type="coiled-coil region" evidence="1">
    <location>
        <begin position="23"/>
        <end position="50"/>
    </location>
</feature>
<sequence>MDFFILMALLLIGLVVWGIYDSKKKHEVKLEEIKLEREKIVLEQRRLENLGE</sequence>
<keyword evidence="3" id="KW-1185">Reference proteome</keyword>
<proteinExistence type="predicted"/>
<dbReference type="EMBL" id="JAGKSQ010000004">
    <property type="protein sequence ID" value="MBP3951736.1"/>
    <property type="molecule type" value="Genomic_DNA"/>
</dbReference>
<reference evidence="2" key="1">
    <citation type="submission" date="2021-03" db="EMBL/GenBank/DDBJ databases">
        <title>Bacillus suaedae sp. nov., isolated from Suaeda aralocaspica.</title>
        <authorList>
            <person name="Lei R.F.R."/>
        </authorList>
    </citation>
    <scope>NUCLEOTIDE SEQUENCE</scope>
    <source>
        <strain evidence="2">YZJH907-2</strain>
    </source>
</reference>
<evidence type="ECO:0000313" key="3">
    <source>
        <dbReference type="Proteomes" id="UP000678228"/>
    </source>
</evidence>
<evidence type="ECO:0000313" key="2">
    <source>
        <dbReference type="EMBL" id="MBP3951736.1"/>
    </source>
</evidence>
<comment type="caution">
    <text evidence="2">The sequence shown here is derived from an EMBL/GenBank/DDBJ whole genome shotgun (WGS) entry which is preliminary data.</text>
</comment>
<protein>
    <submittedName>
        <fullName evidence="2">Uncharacterized protein</fullName>
    </submittedName>
</protein>
<dbReference type="AlphaFoldDB" id="A0A940WT03"/>
<dbReference type="RefSeq" id="WP_210597428.1">
    <property type="nucleotide sequence ID" value="NZ_JAGKSQ010000004.1"/>
</dbReference>
<evidence type="ECO:0000256" key="1">
    <source>
        <dbReference type="SAM" id="Coils"/>
    </source>
</evidence>
<accession>A0A940WT03</accession>
<organism evidence="2 3">
    <name type="scientific">Halalkalibacter suaedae</name>
    <dbReference type="NCBI Taxonomy" id="2822140"/>
    <lineage>
        <taxon>Bacteria</taxon>
        <taxon>Bacillati</taxon>
        <taxon>Bacillota</taxon>
        <taxon>Bacilli</taxon>
        <taxon>Bacillales</taxon>
        <taxon>Bacillaceae</taxon>
        <taxon>Halalkalibacter</taxon>
    </lineage>
</organism>
<keyword evidence="1" id="KW-0175">Coiled coil</keyword>
<dbReference type="Proteomes" id="UP000678228">
    <property type="component" value="Unassembled WGS sequence"/>
</dbReference>
<gene>
    <name evidence="2" type="ORF">J7W16_11380</name>
</gene>
<name>A0A940WT03_9BACI</name>